<feature type="domain" description="DUF4277" evidence="1">
    <location>
        <begin position="33"/>
        <end position="128"/>
    </location>
</feature>
<evidence type="ECO:0000313" key="2">
    <source>
        <dbReference type="EMBL" id="AFV12123.1"/>
    </source>
</evidence>
<dbReference type="AlphaFoldDB" id="K4LGW1"/>
<keyword evidence="3" id="KW-1185">Reference proteome</keyword>
<sequence>MSYKRRNYSGLFQGKPVNRFQSIPGININIDTMKTIGSLYLLGPFLRALGVRDIVDRIVPMERNVERGLTHGQVIEQLVLNRLNDPCPLLHIEEWAEARGVLELYGIPPDKLNDDRVGRALDAIAPYENDIEEAIVLGVLSRFGKIDTDQILWDLTSLSTALEN</sequence>
<dbReference type="OrthoDB" id="2492750at2"/>
<gene>
    <name evidence="2" type="ordered locus">Tph_c19270</name>
</gene>
<dbReference type="RefSeq" id="WP_015051000.1">
    <property type="nucleotide sequence ID" value="NC_018870.1"/>
</dbReference>
<dbReference type="KEGG" id="tpz:Tph_c19270"/>
<name>K4LGW1_THEPS</name>
<dbReference type="Proteomes" id="UP000000467">
    <property type="component" value="Chromosome"/>
</dbReference>
<accession>K4LGW1</accession>
<dbReference type="eggNOG" id="COG5421">
    <property type="taxonomic scope" value="Bacteria"/>
</dbReference>
<dbReference type="InterPro" id="IPR025457">
    <property type="entry name" value="DUF4277"/>
</dbReference>
<dbReference type="HOGENOM" id="CLU_1618224_0_0_9"/>
<evidence type="ECO:0000259" key="1">
    <source>
        <dbReference type="Pfam" id="PF14104"/>
    </source>
</evidence>
<dbReference type="EMBL" id="CP003732">
    <property type="protein sequence ID" value="AFV12123.1"/>
    <property type="molecule type" value="Genomic_DNA"/>
</dbReference>
<organism evidence="2 3">
    <name type="scientific">Thermacetogenium phaeum (strain ATCC BAA-254 / DSM 26808 / PB)</name>
    <dbReference type="NCBI Taxonomy" id="1089553"/>
    <lineage>
        <taxon>Bacteria</taxon>
        <taxon>Bacillati</taxon>
        <taxon>Bacillota</taxon>
        <taxon>Clostridia</taxon>
        <taxon>Thermoanaerobacterales</taxon>
        <taxon>Thermoanaerobacteraceae</taxon>
        <taxon>Thermacetogenium</taxon>
    </lineage>
</organism>
<reference evidence="2 3" key="1">
    <citation type="journal article" date="2012" name="BMC Genomics">
        <title>Genome-guided analysis of physiological and morphological traits of the fermentative acetate oxidizer Thermacetogenium phaeum.</title>
        <authorList>
            <person name="Oehler D."/>
            <person name="Poehlein A."/>
            <person name="Leimbach A."/>
            <person name="Muller N."/>
            <person name="Daniel R."/>
            <person name="Gottschalk G."/>
            <person name="Schink B."/>
        </authorList>
    </citation>
    <scope>NUCLEOTIDE SEQUENCE [LARGE SCALE GENOMIC DNA]</scope>
    <source>
        <strain evidence="3">ATCC BAA-254 / DSM 26808 / PB</strain>
    </source>
</reference>
<proteinExistence type="predicted"/>
<dbReference type="Pfam" id="PF14104">
    <property type="entry name" value="DUF4277"/>
    <property type="match status" value="1"/>
</dbReference>
<evidence type="ECO:0000313" key="3">
    <source>
        <dbReference type="Proteomes" id="UP000000467"/>
    </source>
</evidence>
<protein>
    <recommendedName>
        <fullName evidence="1">DUF4277 domain-containing protein</fullName>
    </recommendedName>
</protein>